<reference evidence="3" key="2">
    <citation type="submission" date="2021-04" db="EMBL/GenBank/DDBJ databases">
        <title>Isolation and characterization of a novel species of the genus Sulfurimonas.</title>
        <authorList>
            <person name="Fukui M."/>
        </authorList>
    </citation>
    <scope>NUCLEOTIDE SEQUENCE</scope>
    <source>
        <strain evidence="3">H1576</strain>
    </source>
</reference>
<evidence type="ECO:0000313" key="4">
    <source>
        <dbReference type="Proteomes" id="UP000671852"/>
    </source>
</evidence>
<reference evidence="3" key="1">
    <citation type="submission" date="2019-11" db="EMBL/GenBank/DDBJ databases">
        <authorList>
            <person name="Kojima H."/>
        </authorList>
    </citation>
    <scope>NUCLEOTIDE SEQUENCE</scope>
    <source>
        <strain evidence="3">H1576</strain>
    </source>
</reference>
<proteinExistence type="predicted"/>
<dbReference type="EMBL" id="CP046072">
    <property type="protein sequence ID" value="QSZ41993.1"/>
    <property type="molecule type" value="Genomic_DNA"/>
</dbReference>
<dbReference type="InterPro" id="IPR051099">
    <property type="entry name" value="AGR/TXD"/>
</dbReference>
<feature type="domain" description="Thioredoxin-like fold" evidence="2">
    <location>
        <begin position="31"/>
        <end position="118"/>
    </location>
</feature>
<keyword evidence="4" id="KW-1185">Reference proteome</keyword>
<dbReference type="AlphaFoldDB" id="A0A975GD52"/>
<keyword evidence="1" id="KW-0732">Signal</keyword>
<dbReference type="Pfam" id="PF13098">
    <property type="entry name" value="Thioredoxin_2"/>
    <property type="match status" value="1"/>
</dbReference>
<dbReference type="InterPro" id="IPR012336">
    <property type="entry name" value="Thioredoxin-like_fold"/>
</dbReference>
<dbReference type="PANTHER" id="PTHR15337">
    <property type="entry name" value="ANTERIOR GRADIENT PROTEIN-RELATED"/>
    <property type="match status" value="1"/>
</dbReference>
<dbReference type="SUPFAM" id="SSF52833">
    <property type="entry name" value="Thioredoxin-like"/>
    <property type="match status" value="1"/>
</dbReference>
<dbReference type="KEGG" id="saqt:GJV85_07685"/>
<dbReference type="PANTHER" id="PTHR15337:SF11">
    <property type="entry name" value="THIOREDOXIN DOMAIN-CONTAINING PROTEIN"/>
    <property type="match status" value="1"/>
</dbReference>
<dbReference type="Proteomes" id="UP000671852">
    <property type="component" value="Chromosome"/>
</dbReference>
<dbReference type="InterPro" id="IPR036249">
    <property type="entry name" value="Thioredoxin-like_sf"/>
</dbReference>
<protein>
    <submittedName>
        <fullName evidence="3">DUF255 domain-containing protein</fullName>
    </submittedName>
</protein>
<evidence type="ECO:0000313" key="3">
    <source>
        <dbReference type="EMBL" id="QSZ41993.1"/>
    </source>
</evidence>
<accession>A0A975GD52</accession>
<evidence type="ECO:0000256" key="1">
    <source>
        <dbReference type="ARBA" id="ARBA00022729"/>
    </source>
</evidence>
<organism evidence="3 4">
    <name type="scientific">Sulfurimonas aquatica</name>
    <dbReference type="NCBI Taxonomy" id="2672570"/>
    <lineage>
        <taxon>Bacteria</taxon>
        <taxon>Pseudomonadati</taxon>
        <taxon>Campylobacterota</taxon>
        <taxon>Epsilonproteobacteria</taxon>
        <taxon>Campylobacterales</taxon>
        <taxon>Sulfurimonadaceae</taxon>
        <taxon>Sulfurimonas</taxon>
    </lineage>
</organism>
<gene>
    <name evidence="3" type="ORF">GJV85_07685</name>
</gene>
<sequence length="124" mass="14682">MRLVVILLALACVSIFAKDFYTYEEALEIQKKSNKVIMLDVVRDGCHYCEDMKKNVFQDKEMLEWINQRFIPVEINLDHDEIPLELKVYFTPTFFFLDKNQKVLKKVPGSWSIEDFKDLTKGIK</sequence>
<name>A0A975GD52_9BACT</name>
<evidence type="ECO:0000259" key="2">
    <source>
        <dbReference type="Pfam" id="PF13098"/>
    </source>
</evidence>
<dbReference type="Gene3D" id="3.40.30.10">
    <property type="entry name" value="Glutaredoxin"/>
    <property type="match status" value="1"/>
</dbReference>